<dbReference type="AlphaFoldDB" id="A0AAU9JH06"/>
<feature type="domain" description="FYVE-type" evidence="6">
    <location>
        <begin position="40"/>
        <end position="101"/>
    </location>
</feature>
<evidence type="ECO:0000256" key="5">
    <source>
        <dbReference type="SAM" id="Coils"/>
    </source>
</evidence>
<dbReference type="Proteomes" id="UP001162131">
    <property type="component" value="Unassembled WGS sequence"/>
</dbReference>
<keyword evidence="1" id="KW-0479">Metal-binding</keyword>
<dbReference type="Gene3D" id="3.30.40.10">
    <property type="entry name" value="Zinc/RING finger domain, C3HC4 (zinc finger)"/>
    <property type="match status" value="1"/>
</dbReference>
<evidence type="ECO:0000256" key="2">
    <source>
        <dbReference type="ARBA" id="ARBA00022771"/>
    </source>
</evidence>
<keyword evidence="3" id="KW-0862">Zinc</keyword>
<name>A0AAU9JH06_9CILI</name>
<dbReference type="SMART" id="SM00064">
    <property type="entry name" value="FYVE"/>
    <property type="match status" value="1"/>
</dbReference>
<evidence type="ECO:0000256" key="4">
    <source>
        <dbReference type="PROSITE-ProRule" id="PRU00091"/>
    </source>
</evidence>
<dbReference type="InterPro" id="IPR017455">
    <property type="entry name" value="Znf_FYVE-rel"/>
</dbReference>
<dbReference type="GO" id="GO:0008270">
    <property type="term" value="F:zinc ion binding"/>
    <property type="evidence" value="ECO:0007669"/>
    <property type="project" value="UniProtKB-KW"/>
</dbReference>
<dbReference type="SUPFAM" id="SSF57903">
    <property type="entry name" value="FYVE/PHD zinc finger"/>
    <property type="match status" value="1"/>
</dbReference>
<comment type="caution">
    <text evidence="7">The sequence shown here is derived from an EMBL/GenBank/DDBJ whole genome shotgun (WGS) entry which is preliminary data.</text>
</comment>
<feature type="coiled-coil region" evidence="5">
    <location>
        <begin position="142"/>
        <end position="293"/>
    </location>
</feature>
<evidence type="ECO:0000313" key="8">
    <source>
        <dbReference type="Proteomes" id="UP001162131"/>
    </source>
</evidence>
<evidence type="ECO:0000259" key="6">
    <source>
        <dbReference type="PROSITE" id="PS50178"/>
    </source>
</evidence>
<dbReference type="InterPro" id="IPR013083">
    <property type="entry name" value="Znf_RING/FYVE/PHD"/>
</dbReference>
<evidence type="ECO:0000313" key="7">
    <source>
        <dbReference type="EMBL" id="CAG9326517.1"/>
    </source>
</evidence>
<dbReference type="PROSITE" id="PS50178">
    <property type="entry name" value="ZF_FYVE"/>
    <property type="match status" value="1"/>
</dbReference>
<accession>A0AAU9JH06</accession>
<keyword evidence="2 4" id="KW-0863">Zinc-finger</keyword>
<proteinExistence type="predicted"/>
<evidence type="ECO:0000256" key="1">
    <source>
        <dbReference type="ARBA" id="ARBA00022723"/>
    </source>
</evidence>
<evidence type="ECO:0000256" key="3">
    <source>
        <dbReference type="ARBA" id="ARBA00022833"/>
    </source>
</evidence>
<organism evidence="7 8">
    <name type="scientific">Blepharisma stoltei</name>
    <dbReference type="NCBI Taxonomy" id="1481888"/>
    <lineage>
        <taxon>Eukaryota</taxon>
        <taxon>Sar</taxon>
        <taxon>Alveolata</taxon>
        <taxon>Ciliophora</taxon>
        <taxon>Postciliodesmatophora</taxon>
        <taxon>Heterotrichea</taxon>
        <taxon>Heterotrichida</taxon>
        <taxon>Blepharismidae</taxon>
        <taxon>Blepharisma</taxon>
    </lineage>
</organism>
<dbReference type="InterPro" id="IPR011011">
    <property type="entry name" value="Znf_FYVE_PHD"/>
</dbReference>
<dbReference type="InterPro" id="IPR000306">
    <property type="entry name" value="Znf_FYVE"/>
</dbReference>
<sequence>METNENHIERSNIRRGSAISESALVTIESLADPSINTQAWKDDTNCIVCHCKFGKGINQASKYFCKFCFRGVCANCSENRFPIVGLKDPQRCCDNCYENQSKSNDGGILDRRSYSLHSNPNDSLKEKIKTVALLAYEERNKRKEIGNKIKILEENIKEAETEINELKNNKNIKRKENFERKIDDLMHENEFLKNEKNTLKEDLSEKDEKIAKLQRTIRNLEQEGQEKDILNKKLEEKNKELKQWLKKLENERIADTQQIMDGLQILKLQLEEEQKQNKKLIDALQNKEKEEKEFLKVKEIEKINAQREKMIKSTVNLSVCESPDEIIKEDKCKCQIF</sequence>
<keyword evidence="5" id="KW-0175">Coiled coil</keyword>
<keyword evidence="8" id="KW-1185">Reference proteome</keyword>
<protein>
    <recommendedName>
        <fullName evidence="6">FYVE-type domain-containing protein</fullName>
    </recommendedName>
</protein>
<gene>
    <name evidence="7" type="ORF">BSTOLATCC_MIC40942</name>
</gene>
<reference evidence="7" key="1">
    <citation type="submission" date="2021-09" db="EMBL/GenBank/DDBJ databases">
        <authorList>
            <consortium name="AG Swart"/>
            <person name="Singh M."/>
            <person name="Singh A."/>
            <person name="Seah K."/>
            <person name="Emmerich C."/>
        </authorList>
    </citation>
    <scope>NUCLEOTIDE SEQUENCE</scope>
    <source>
        <strain evidence="7">ATCC30299</strain>
    </source>
</reference>
<dbReference type="EMBL" id="CAJZBQ010000040">
    <property type="protein sequence ID" value="CAG9326517.1"/>
    <property type="molecule type" value="Genomic_DNA"/>
</dbReference>